<protein>
    <submittedName>
        <fullName evidence="1">Uncharacterized protein</fullName>
    </submittedName>
</protein>
<gene>
    <name evidence="1" type="ORF">Amac_005250</name>
</gene>
<evidence type="ECO:0000313" key="1">
    <source>
        <dbReference type="EMBL" id="GES06930.1"/>
    </source>
</evidence>
<sequence length="377" mass="41549">MTPISASPSDQLIFAPVGITHLTGDNADLIRAAAAGRSRIRLTTAAQLNGVPHFGTVVTMLTVFAFAQRTGEVLDLPVSIVFDALENAPAEHLTIDSEIYTRSVGDLIDTGHLDRAERVGGFEQLLTWAHRRSGITYEFRPYNVYQGLRPVRECLHHIASRLETFAPIVAPHDGIIRIRPRCPSCRLMQKSAKDLRITALSGAIRLDSRCPRHGPYAELVHIDGGGWYDANTPVRSVQKGYLLAAERDLYDACSVSVDGADWGGAWHAHVLAPALAHLGIPPTHWPVSIFTPLITDRTGGKLSKTLYVARGTYANLPELFLNLDVLLAQHGEQILDLIWAEVTRWAGEPRRLHRTYTVDYITALLEAGRPSEQLRTA</sequence>
<dbReference type="Proteomes" id="UP000331127">
    <property type="component" value="Unassembled WGS sequence"/>
</dbReference>
<accession>A0A5M3WF96</accession>
<dbReference type="RefSeq" id="WP_155352639.1">
    <property type="nucleotide sequence ID" value="NZ_BAAAHL010000029.1"/>
</dbReference>
<keyword evidence="2" id="KW-1185">Reference proteome</keyword>
<evidence type="ECO:0000313" key="2">
    <source>
        <dbReference type="Proteomes" id="UP000331127"/>
    </source>
</evidence>
<proteinExistence type="predicted"/>
<dbReference type="OrthoDB" id="3654540at2"/>
<name>A0A5M3WF96_9ACTN</name>
<dbReference type="EMBL" id="BLAE01000004">
    <property type="protein sequence ID" value="GES06930.1"/>
    <property type="molecule type" value="Genomic_DNA"/>
</dbReference>
<dbReference type="AlphaFoldDB" id="A0A5M3WF96"/>
<comment type="caution">
    <text evidence="1">The sequence shown here is derived from an EMBL/GenBank/DDBJ whole genome shotgun (WGS) entry which is preliminary data.</text>
</comment>
<organism evidence="1 2">
    <name type="scientific">Acrocarpospora macrocephala</name>
    <dbReference type="NCBI Taxonomy" id="150177"/>
    <lineage>
        <taxon>Bacteria</taxon>
        <taxon>Bacillati</taxon>
        <taxon>Actinomycetota</taxon>
        <taxon>Actinomycetes</taxon>
        <taxon>Streptosporangiales</taxon>
        <taxon>Streptosporangiaceae</taxon>
        <taxon>Acrocarpospora</taxon>
    </lineage>
</organism>
<dbReference type="SUPFAM" id="SSF52374">
    <property type="entry name" value="Nucleotidylyl transferase"/>
    <property type="match status" value="1"/>
</dbReference>
<reference evidence="1 2" key="1">
    <citation type="submission" date="2019-10" db="EMBL/GenBank/DDBJ databases">
        <title>Whole genome shotgun sequence of Acrocarpospora macrocephala NBRC 16266.</title>
        <authorList>
            <person name="Ichikawa N."/>
            <person name="Kimura A."/>
            <person name="Kitahashi Y."/>
            <person name="Komaki H."/>
            <person name="Oguchi A."/>
        </authorList>
    </citation>
    <scope>NUCLEOTIDE SEQUENCE [LARGE SCALE GENOMIC DNA]</scope>
    <source>
        <strain evidence="1 2">NBRC 16266</strain>
    </source>
</reference>